<evidence type="ECO:0000313" key="1">
    <source>
        <dbReference type="EMBL" id="VDM03695.1"/>
    </source>
</evidence>
<protein>
    <submittedName>
        <fullName evidence="3">Ig-like domain-containing protein</fullName>
    </submittedName>
</protein>
<dbReference type="Proteomes" id="UP000275846">
    <property type="component" value="Unassembled WGS sequence"/>
</dbReference>
<name>A0A183TLG1_SCHSO</name>
<evidence type="ECO:0000313" key="2">
    <source>
        <dbReference type="Proteomes" id="UP000275846"/>
    </source>
</evidence>
<accession>A0A183TLG1</accession>
<organism evidence="3">
    <name type="scientific">Schistocephalus solidus</name>
    <name type="common">Tapeworm</name>
    <dbReference type="NCBI Taxonomy" id="70667"/>
    <lineage>
        <taxon>Eukaryota</taxon>
        <taxon>Metazoa</taxon>
        <taxon>Spiralia</taxon>
        <taxon>Lophotrochozoa</taxon>
        <taxon>Platyhelminthes</taxon>
        <taxon>Cestoda</taxon>
        <taxon>Eucestoda</taxon>
        <taxon>Diphyllobothriidea</taxon>
        <taxon>Diphyllobothriidae</taxon>
        <taxon>Schistocephalus</taxon>
    </lineage>
</organism>
<dbReference type="EMBL" id="UYSU01042308">
    <property type="protein sequence ID" value="VDM03695.1"/>
    <property type="molecule type" value="Genomic_DNA"/>
</dbReference>
<sequence length="165" mass="18374">MIAFGKENTVLKFSCITSPYFGNVTIKWLKKMAGFSTPLNPTKLQRTFNVDNAKRQISDSNLDVVMPSHDQVGFLICEAWADNRVVAEKAIRLDILCDEILHSVEKGAVGLESSVVMQASVPLLHLTLHVCRLRGHHRFEMTEDGLGAVLGICRQQGRGFTYAKD</sequence>
<dbReference type="AlphaFoldDB" id="A0A183TLG1"/>
<reference evidence="1 2" key="2">
    <citation type="submission" date="2018-11" db="EMBL/GenBank/DDBJ databases">
        <authorList>
            <consortium name="Pathogen Informatics"/>
        </authorList>
    </citation>
    <scope>NUCLEOTIDE SEQUENCE [LARGE SCALE GENOMIC DNA]</scope>
    <source>
        <strain evidence="1 2">NST_G2</strain>
    </source>
</reference>
<evidence type="ECO:0000313" key="3">
    <source>
        <dbReference type="WBParaSite" id="SSLN_0001796601-mRNA-1"/>
    </source>
</evidence>
<dbReference type="WBParaSite" id="SSLN_0001796601-mRNA-1">
    <property type="protein sequence ID" value="SSLN_0001796601-mRNA-1"/>
    <property type="gene ID" value="SSLN_0001796601"/>
</dbReference>
<gene>
    <name evidence="1" type="ORF">SSLN_LOCUS17309</name>
</gene>
<keyword evidence="2" id="KW-1185">Reference proteome</keyword>
<proteinExistence type="predicted"/>
<reference evidence="3" key="1">
    <citation type="submission" date="2016-06" db="UniProtKB">
        <authorList>
            <consortium name="WormBaseParasite"/>
        </authorList>
    </citation>
    <scope>IDENTIFICATION</scope>
</reference>